<gene>
    <name evidence="2" type="ORF">SPF06_21545</name>
</gene>
<organism evidence="2 3">
    <name type="scientific">Sinomonas terricola</name>
    <dbReference type="NCBI Taxonomy" id="3110330"/>
    <lineage>
        <taxon>Bacteria</taxon>
        <taxon>Bacillati</taxon>
        <taxon>Actinomycetota</taxon>
        <taxon>Actinomycetes</taxon>
        <taxon>Micrococcales</taxon>
        <taxon>Micrococcaceae</taxon>
        <taxon>Sinomonas</taxon>
    </lineage>
</organism>
<comment type="caution">
    <text evidence="2">The sequence shown here is derived from an EMBL/GenBank/DDBJ whole genome shotgun (WGS) entry which is preliminary data.</text>
</comment>
<name>A0ABU5TCQ2_9MICC</name>
<evidence type="ECO:0000259" key="1">
    <source>
        <dbReference type="Pfam" id="PF13338"/>
    </source>
</evidence>
<dbReference type="Pfam" id="PF13338">
    <property type="entry name" value="AbiEi_4"/>
    <property type="match status" value="1"/>
</dbReference>
<protein>
    <submittedName>
        <fullName evidence="2">Type IV toxin-antitoxin system AbiEi family antitoxin domain-containing protein</fullName>
    </submittedName>
</protein>
<sequence>MGVGKLAVLGSIAEQRWGLVTAAQARESGISPMQVSRLVASGGLMRLKQGVYRMAGSPELEHEDIIATWLALGGDHAPRSPSGAPGLVVAGVDATILHGLGDFYPGEHELIVPARKGTRLPGVRFRVRDLAPEEVTFVEALPVLTVERTVADLVETWTETSLVTDVVRDAVLDGRLVRPDRLAVYLAPLAARHGFPDGDGRAFTQWLYGQAGAQPLEAAP</sequence>
<dbReference type="EMBL" id="JAYGGQ010000026">
    <property type="protein sequence ID" value="MEA5457310.1"/>
    <property type="molecule type" value="Genomic_DNA"/>
</dbReference>
<dbReference type="InterPro" id="IPR025159">
    <property type="entry name" value="AbiEi_N"/>
</dbReference>
<evidence type="ECO:0000313" key="3">
    <source>
        <dbReference type="Proteomes" id="UP001304769"/>
    </source>
</evidence>
<accession>A0ABU5TCQ2</accession>
<keyword evidence="3" id="KW-1185">Reference proteome</keyword>
<dbReference type="RefSeq" id="WP_323281222.1">
    <property type="nucleotide sequence ID" value="NZ_JAYGGQ010000026.1"/>
</dbReference>
<reference evidence="2 3" key="1">
    <citation type="submission" date="2023-12" db="EMBL/GenBank/DDBJ databases">
        <title>Sinomonas terricola sp. nov, isolated from litchi orchard soil in Guangdong, PR China.</title>
        <authorList>
            <person name="Jiaxin W."/>
            <person name="Yang Z."/>
            <person name="Honghui Z."/>
        </authorList>
    </citation>
    <scope>NUCLEOTIDE SEQUENCE [LARGE SCALE GENOMIC DNA]</scope>
    <source>
        <strain evidence="2 3">JGH33</strain>
    </source>
</reference>
<evidence type="ECO:0000313" key="2">
    <source>
        <dbReference type="EMBL" id="MEA5457310.1"/>
    </source>
</evidence>
<dbReference type="Proteomes" id="UP001304769">
    <property type="component" value="Unassembled WGS sequence"/>
</dbReference>
<feature type="domain" description="AbiEi antitoxin N-terminal" evidence="1">
    <location>
        <begin position="12"/>
        <end position="54"/>
    </location>
</feature>
<proteinExistence type="predicted"/>